<comment type="caution">
    <text evidence="8">The sequence shown here is derived from an EMBL/GenBank/DDBJ whole genome shotgun (WGS) entry which is preliminary data.</text>
</comment>
<proteinExistence type="inferred from homology"/>
<comment type="similarity">
    <text evidence="2">Belongs to the mitochondrion-specific ribosomal protein mL49 family.</text>
</comment>
<evidence type="ECO:0000313" key="9">
    <source>
        <dbReference type="Proteomes" id="UP000777482"/>
    </source>
</evidence>
<dbReference type="AlphaFoldDB" id="A0A9P6W301"/>
<dbReference type="PANTHER" id="PTHR13477:SF0">
    <property type="entry name" value="LARGE RIBOSOMAL SUBUNIT PROTEIN ML49"/>
    <property type="match status" value="1"/>
</dbReference>
<keyword evidence="4" id="KW-0496">Mitochondrion</keyword>
<dbReference type="GO" id="GO:0006412">
    <property type="term" value="P:translation"/>
    <property type="evidence" value="ECO:0007669"/>
    <property type="project" value="InterPro"/>
</dbReference>
<protein>
    <recommendedName>
        <fullName evidence="6">Large ribosomal subunit protein mL49</fullName>
    </recommendedName>
</protein>
<dbReference type="EMBL" id="PUHQ01000022">
    <property type="protein sequence ID" value="KAG0663118.1"/>
    <property type="molecule type" value="Genomic_DNA"/>
</dbReference>
<dbReference type="GO" id="GO:0005762">
    <property type="term" value="C:mitochondrial large ribosomal subunit"/>
    <property type="evidence" value="ECO:0007669"/>
    <property type="project" value="TreeGrafter"/>
</dbReference>
<keyword evidence="9" id="KW-1185">Reference proteome</keyword>
<evidence type="ECO:0000256" key="3">
    <source>
        <dbReference type="ARBA" id="ARBA00022980"/>
    </source>
</evidence>
<dbReference type="InterPro" id="IPR007740">
    <property type="entry name" value="Ribosomal_mL49"/>
</dbReference>
<evidence type="ECO:0000256" key="1">
    <source>
        <dbReference type="ARBA" id="ARBA00004173"/>
    </source>
</evidence>
<dbReference type="Pfam" id="PF05046">
    <property type="entry name" value="Img2"/>
    <property type="match status" value="1"/>
</dbReference>
<evidence type="ECO:0000256" key="2">
    <source>
        <dbReference type="ARBA" id="ARBA00005677"/>
    </source>
</evidence>
<comment type="subcellular location">
    <subcellularLocation>
        <location evidence="1">Mitochondrion</location>
    </subcellularLocation>
</comment>
<feature type="compositionally biased region" description="Low complexity" evidence="7">
    <location>
        <begin position="24"/>
        <end position="43"/>
    </location>
</feature>
<keyword evidence="5" id="KW-0687">Ribonucleoprotein</keyword>
<dbReference type="Proteomes" id="UP000777482">
    <property type="component" value="Unassembled WGS sequence"/>
</dbReference>
<reference evidence="8 9" key="1">
    <citation type="submission" date="2020-11" db="EMBL/GenBank/DDBJ databases">
        <title>Kefir isolates.</title>
        <authorList>
            <person name="Marcisauskas S."/>
            <person name="Kim Y."/>
            <person name="Blasche S."/>
        </authorList>
    </citation>
    <scope>NUCLEOTIDE SEQUENCE [LARGE SCALE GENOMIC DNA]</scope>
    <source>
        <strain evidence="8 9">KR</strain>
    </source>
</reference>
<name>A0A9P6W301_RHOMI</name>
<organism evidence="8 9">
    <name type="scientific">Rhodotorula mucilaginosa</name>
    <name type="common">Yeast</name>
    <name type="synonym">Rhodotorula rubra</name>
    <dbReference type="NCBI Taxonomy" id="5537"/>
    <lineage>
        <taxon>Eukaryota</taxon>
        <taxon>Fungi</taxon>
        <taxon>Dikarya</taxon>
        <taxon>Basidiomycota</taxon>
        <taxon>Pucciniomycotina</taxon>
        <taxon>Microbotryomycetes</taxon>
        <taxon>Sporidiobolales</taxon>
        <taxon>Sporidiobolaceae</taxon>
        <taxon>Rhodotorula</taxon>
    </lineage>
</organism>
<evidence type="ECO:0000313" key="8">
    <source>
        <dbReference type="EMBL" id="KAG0663118.1"/>
    </source>
</evidence>
<sequence>MMMQRLRPLAASLRLRTPTSAAFAFAPSSSSSSSSPRFYSATADPSPQAADPLSATPPASETAPPYFVPRTAGGELPVYTDIRNGGSRVYTIVRKTRGDLSMDADFLGRSDAQALQRDLASYLTDVPSHVKPAAGQIVLRGDWVRETKEWLAAKGF</sequence>
<evidence type="ECO:0000256" key="6">
    <source>
        <dbReference type="ARBA" id="ARBA00035191"/>
    </source>
</evidence>
<dbReference type="OrthoDB" id="19439at2759"/>
<evidence type="ECO:0000256" key="7">
    <source>
        <dbReference type="SAM" id="MobiDB-lite"/>
    </source>
</evidence>
<dbReference type="PANTHER" id="PTHR13477">
    <property type="entry name" value="MITOCHONDRIAL 39S RIBOSOMAL PROTEIN L49"/>
    <property type="match status" value="1"/>
</dbReference>
<evidence type="ECO:0000256" key="4">
    <source>
        <dbReference type="ARBA" id="ARBA00023128"/>
    </source>
</evidence>
<accession>A0A9P6W301</accession>
<gene>
    <name evidence="8" type="ORF">C6P46_002961</name>
</gene>
<evidence type="ECO:0000256" key="5">
    <source>
        <dbReference type="ARBA" id="ARBA00023274"/>
    </source>
</evidence>
<feature type="compositionally biased region" description="Low complexity" evidence="7">
    <location>
        <begin position="52"/>
        <end position="65"/>
    </location>
</feature>
<dbReference type="Gene3D" id="3.30.780.10">
    <property type="entry name" value="SUI1-like domain"/>
    <property type="match status" value="1"/>
</dbReference>
<dbReference type="GO" id="GO:0003735">
    <property type="term" value="F:structural constituent of ribosome"/>
    <property type="evidence" value="ECO:0007669"/>
    <property type="project" value="InterPro"/>
</dbReference>
<feature type="region of interest" description="Disordered" evidence="7">
    <location>
        <begin position="24"/>
        <end position="73"/>
    </location>
</feature>
<keyword evidence="3" id="KW-0689">Ribosomal protein</keyword>